<evidence type="ECO:0000313" key="2">
    <source>
        <dbReference type="Proteomes" id="UP000215914"/>
    </source>
</evidence>
<protein>
    <submittedName>
        <fullName evidence="1">Uncharacterized protein</fullName>
    </submittedName>
</protein>
<name>A0A9K3JKX1_HELAN</name>
<dbReference type="AlphaFoldDB" id="A0A9K3JKX1"/>
<dbReference type="Proteomes" id="UP000215914">
    <property type="component" value="Unassembled WGS sequence"/>
</dbReference>
<gene>
    <name evidence="1" type="ORF">HanXRQr2_Chr02g0052131</name>
</gene>
<accession>A0A9K3JKX1</accession>
<dbReference type="EMBL" id="MNCJ02000317">
    <property type="protein sequence ID" value="KAF5817363.1"/>
    <property type="molecule type" value="Genomic_DNA"/>
</dbReference>
<organism evidence="1 2">
    <name type="scientific">Helianthus annuus</name>
    <name type="common">Common sunflower</name>
    <dbReference type="NCBI Taxonomy" id="4232"/>
    <lineage>
        <taxon>Eukaryota</taxon>
        <taxon>Viridiplantae</taxon>
        <taxon>Streptophyta</taxon>
        <taxon>Embryophyta</taxon>
        <taxon>Tracheophyta</taxon>
        <taxon>Spermatophyta</taxon>
        <taxon>Magnoliopsida</taxon>
        <taxon>eudicotyledons</taxon>
        <taxon>Gunneridae</taxon>
        <taxon>Pentapetalae</taxon>
        <taxon>asterids</taxon>
        <taxon>campanulids</taxon>
        <taxon>Asterales</taxon>
        <taxon>Asteraceae</taxon>
        <taxon>Asteroideae</taxon>
        <taxon>Heliantheae alliance</taxon>
        <taxon>Heliantheae</taxon>
        <taxon>Helianthus</taxon>
    </lineage>
</organism>
<dbReference type="Gramene" id="mRNA:HanXRQr2_Chr02g0052131">
    <property type="protein sequence ID" value="CDS:HanXRQr2_Chr02g0052131.1"/>
    <property type="gene ID" value="HanXRQr2_Chr02g0052131"/>
</dbReference>
<reference evidence="1" key="2">
    <citation type="submission" date="2020-06" db="EMBL/GenBank/DDBJ databases">
        <title>Helianthus annuus Genome sequencing and assembly Release 2.</title>
        <authorList>
            <person name="Gouzy J."/>
            <person name="Langlade N."/>
            <person name="Munos S."/>
        </authorList>
    </citation>
    <scope>NUCLEOTIDE SEQUENCE</scope>
    <source>
        <tissue evidence="1">Leaves</tissue>
    </source>
</reference>
<keyword evidence="2" id="KW-1185">Reference proteome</keyword>
<evidence type="ECO:0000313" key="1">
    <source>
        <dbReference type="EMBL" id="KAF5817363.1"/>
    </source>
</evidence>
<reference evidence="1" key="1">
    <citation type="journal article" date="2017" name="Nature">
        <title>The sunflower genome provides insights into oil metabolism, flowering and Asterid evolution.</title>
        <authorList>
            <person name="Badouin H."/>
            <person name="Gouzy J."/>
            <person name="Grassa C.J."/>
            <person name="Murat F."/>
            <person name="Staton S.E."/>
            <person name="Cottret L."/>
            <person name="Lelandais-Briere C."/>
            <person name="Owens G.L."/>
            <person name="Carrere S."/>
            <person name="Mayjonade B."/>
            <person name="Legrand L."/>
            <person name="Gill N."/>
            <person name="Kane N.C."/>
            <person name="Bowers J.E."/>
            <person name="Hubner S."/>
            <person name="Bellec A."/>
            <person name="Berard A."/>
            <person name="Berges H."/>
            <person name="Blanchet N."/>
            <person name="Boniface M.C."/>
            <person name="Brunel D."/>
            <person name="Catrice O."/>
            <person name="Chaidir N."/>
            <person name="Claudel C."/>
            <person name="Donnadieu C."/>
            <person name="Faraut T."/>
            <person name="Fievet G."/>
            <person name="Helmstetter N."/>
            <person name="King M."/>
            <person name="Knapp S.J."/>
            <person name="Lai Z."/>
            <person name="Le Paslier M.C."/>
            <person name="Lippi Y."/>
            <person name="Lorenzon L."/>
            <person name="Mandel J.R."/>
            <person name="Marage G."/>
            <person name="Marchand G."/>
            <person name="Marquand E."/>
            <person name="Bret-Mestries E."/>
            <person name="Morien E."/>
            <person name="Nambeesan S."/>
            <person name="Nguyen T."/>
            <person name="Pegot-Espagnet P."/>
            <person name="Pouilly N."/>
            <person name="Raftis F."/>
            <person name="Sallet E."/>
            <person name="Schiex T."/>
            <person name="Thomas J."/>
            <person name="Vandecasteele C."/>
            <person name="Vares D."/>
            <person name="Vear F."/>
            <person name="Vautrin S."/>
            <person name="Crespi M."/>
            <person name="Mangin B."/>
            <person name="Burke J.M."/>
            <person name="Salse J."/>
            <person name="Munos S."/>
            <person name="Vincourt P."/>
            <person name="Rieseberg L.H."/>
            <person name="Langlade N.B."/>
        </authorList>
    </citation>
    <scope>NUCLEOTIDE SEQUENCE</scope>
    <source>
        <tissue evidence="1">Leaves</tissue>
    </source>
</reference>
<comment type="caution">
    <text evidence="1">The sequence shown here is derived from an EMBL/GenBank/DDBJ whole genome shotgun (WGS) entry which is preliminary data.</text>
</comment>
<proteinExistence type="predicted"/>
<sequence length="75" mass="8875">MSTSEAVGFERTRQNQSKTSVDACFLHFSADQFLRLNRSVESRNRPRFCSHCYIIVLISINHLPRHCKPQDFFHY</sequence>